<dbReference type="Proteomes" id="UP000265140">
    <property type="component" value="Chromosome 25"/>
</dbReference>
<reference evidence="3" key="3">
    <citation type="submission" date="2025-09" db="UniProtKB">
        <authorList>
            <consortium name="Ensembl"/>
        </authorList>
    </citation>
    <scope>IDENTIFICATION</scope>
</reference>
<dbReference type="CDD" id="cd00037">
    <property type="entry name" value="CLECT"/>
    <property type="match status" value="1"/>
</dbReference>
<dbReference type="PANTHER" id="PTHR22803">
    <property type="entry name" value="MANNOSE, PHOSPHOLIPASE, LECTIN RECEPTOR RELATED"/>
    <property type="match status" value="1"/>
</dbReference>
<dbReference type="SMART" id="SM00034">
    <property type="entry name" value="CLECT"/>
    <property type="match status" value="1"/>
</dbReference>
<dbReference type="InterPro" id="IPR016187">
    <property type="entry name" value="CTDL_fold"/>
</dbReference>
<dbReference type="Ensembl" id="ENSELUT00000107686.1">
    <property type="protein sequence ID" value="ENSELUP00000093065.1"/>
    <property type="gene ID" value="ENSELUG00000037012.1"/>
</dbReference>
<proteinExistence type="predicted"/>
<feature type="domain" description="C-type lectin" evidence="2">
    <location>
        <begin position="62"/>
        <end position="184"/>
    </location>
</feature>
<protein>
    <recommendedName>
        <fullName evidence="2">C-type lectin domain-containing protein</fullName>
    </recommendedName>
</protein>
<dbReference type="InterPro" id="IPR050111">
    <property type="entry name" value="C-type_lectin/snaclec_domain"/>
</dbReference>
<dbReference type="Pfam" id="PF00059">
    <property type="entry name" value="Lectin_C"/>
    <property type="match status" value="1"/>
</dbReference>
<dbReference type="InterPro" id="IPR018378">
    <property type="entry name" value="C-type_lectin_CS"/>
</dbReference>
<keyword evidence="1" id="KW-1015">Disulfide bond</keyword>
<keyword evidence="4" id="KW-1185">Reference proteome</keyword>
<evidence type="ECO:0000259" key="2">
    <source>
        <dbReference type="PROSITE" id="PS50041"/>
    </source>
</evidence>
<reference evidence="3" key="2">
    <citation type="submission" date="2025-08" db="UniProtKB">
        <authorList>
            <consortium name="Ensembl"/>
        </authorList>
    </citation>
    <scope>IDENTIFICATION</scope>
</reference>
<evidence type="ECO:0000313" key="4">
    <source>
        <dbReference type="Proteomes" id="UP000265140"/>
    </source>
</evidence>
<dbReference type="InterPro" id="IPR001304">
    <property type="entry name" value="C-type_lectin-like"/>
</dbReference>
<dbReference type="AlphaFoldDB" id="A0AAY5KXP3"/>
<reference evidence="3 4" key="1">
    <citation type="submission" date="2020-02" db="EMBL/GenBank/DDBJ databases">
        <title>Esox lucius (northern pike) genome, fEsoLuc1, primary haplotype.</title>
        <authorList>
            <person name="Myers G."/>
            <person name="Karagic N."/>
            <person name="Meyer A."/>
            <person name="Pippel M."/>
            <person name="Reichard M."/>
            <person name="Winkler S."/>
            <person name="Tracey A."/>
            <person name="Sims Y."/>
            <person name="Howe K."/>
            <person name="Rhie A."/>
            <person name="Formenti G."/>
            <person name="Durbin R."/>
            <person name="Fedrigo O."/>
            <person name="Jarvis E.D."/>
        </authorList>
    </citation>
    <scope>NUCLEOTIDE SEQUENCE [LARGE SCALE GENOMIC DNA]</scope>
</reference>
<dbReference type="GeneTree" id="ENSGT00940000164599"/>
<evidence type="ECO:0000313" key="3">
    <source>
        <dbReference type="Ensembl" id="ENSELUP00000093065.1"/>
    </source>
</evidence>
<accession>A0AAY5KXP3</accession>
<evidence type="ECO:0000256" key="1">
    <source>
        <dbReference type="ARBA" id="ARBA00023157"/>
    </source>
</evidence>
<sequence length="196" mass="22235">KKFLGQDVTVTLTVIMSLLGTNMALVLNRKTGGAAVPLDVQEVACEMPRACNMSKYSDWYRVGSTCVKYFKTPLNFSMAEMECRSAAPSGHLVSVHNCMDNSDLLCLVKKHNPQNLRFWLGGFELFQSGQYMWTDGSKWDFEEWTPGEPISRWKNREDCVEMNWSHVGKWNDDACSRKKGYMCAFKHSHSSLDGAV</sequence>
<name>A0AAY5KXP3_ESOLU</name>
<organism evidence="3 4">
    <name type="scientific">Esox lucius</name>
    <name type="common">Northern pike</name>
    <dbReference type="NCBI Taxonomy" id="8010"/>
    <lineage>
        <taxon>Eukaryota</taxon>
        <taxon>Metazoa</taxon>
        <taxon>Chordata</taxon>
        <taxon>Craniata</taxon>
        <taxon>Vertebrata</taxon>
        <taxon>Euteleostomi</taxon>
        <taxon>Actinopterygii</taxon>
        <taxon>Neopterygii</taxon>
        <taxon>Teleostei</taxon>
        <taxon>Protacanthopterygii</taxon>
        <taxon>Esociformes</taxon>
        <taxon>Esocidae</taxon>
        <taxon>Esox</taxon>
    </lineage>
</organism>
<dbReference type="PROSITE" id="PS00615">
    <property type="entry name" value="C_TYPE_LECTIN_1"/>
    <property type="match status" value="1"/>
</dbReference>
<dbReference type="InterPro" id="IPR016186">
    <property type="entry name" value="C-type_lectin-like/link_sf"/>
</dbReference>
<dbReference type="PROSITE" id="PS50041">
    <property type="entry name" value="C_TYPE_LECTIN_2"/>
    <property type="match status" value="1"/>
</dbReference>
<dbReference type="SUPFAM" id="SSF56436">
    <property type="entry name" value="C-type lectin-like"/>
    <property type="match status" value="1"/>
</dbReference>
<dbReference type="Gene3D" id="3.10.100.10">
    <property type="entry name" value="Mannose-Binding Protein A, subunit A"/>
    <property type="match status" value="1"/>
</dbReference>